<dbReference type="Gene3D" id="1.10.490.110">
    <property type="entry name" value="Uncharacterized conserved protein DUF2267"/>
    <property type="match status" value="1"/>
</dbReference>
<evidence type="ECO:0000313" key="2">
    <source>
        <dbReference type="Proteomes" id="UP000244162"/>
    </source>
</evidence>
<organism evidence="1 2">
    <name type="scientific">Sphingomonas oleivorans</name>
    <dbReference type="NCBI Taxonomy" id="1735121"/>
    <lineage>
        <taxon>Bacteria</taxon>
        <taxon>Pseudomonadati</taxon>
        <taxon>Pseudomonadota</taxon>
        <taxon>Alphaproteobacteria</taxon>
        <taxon>Sphingomonadales</taxon>
        <taxon>Sphingomonadaceae</taxon>
        <taxon>Sphingomonas</taxon>
    </lineage>
</organism>
<proteinExistence type="predicted"/>
<evidence type="ECO:0000313" key="1">
    <source>
        <dbReference type="EMBL" id="PTQ13286.1"/>
    </source>
</evidence>
<gene>
    <name evidence="1" type="ORF">CLG96_04020</name>
</gene>
<dbReference type="Pfam" id="PF10025">
    <property type="entry name" value="DUF2267"/>
    <property type="match status" value="1"/>
</dbReference>
<dbReference type="InterPro" id="IPR018727">
    <property type="entry name" value="DUF2267"/>
</dbReference>
<dbReference type="OrthoDB" id="20942at2"/>
<sequence length="159" mass="17477">MSATGLDLFDRTLQITNIWLGEIMQEIGPDRHVAWKVLSIVLHKLRDRLPVNLAAHLGSQLPLLVRGVYYDQYHPASQPSACDTPEQFLAEVAEWLSDIRPVDPKVAVHAVFGVLSRHVSDGQIVKVREALPASLRSLWESAGGVARQPAGNEVTGAKE</sequence>
<dbReference type="Proteomes" id="UP000244162">
    <property type="component" value="Unassembled WGS sequence"/>
</dbReference>
<evidence type="ECO:0008006" key="3">
    <source>
        <dbReference type="Google" id="ProtNLM"/>
    </source>
</evidence>
<dbReference type="InterPro" id="IPR038282">
    <property type="entry name" value="DUF2267_sf"/>
</dbReference>
<comment type="caution">
    <text evidence="1">The sequence shown here is derived from an EMBL/GenBank/DDBJ whole genome shotgun (WGS) entry which is preliminary data.</text>
</comment>
<reference evidence="1 2" key="1">
    <citation type="submission" date="2017-09" db="EMBL/GenBank/DDBJ databases">
        <title>Sphingomonas panjinensis sp.nov., isolated from oil-contaminated soil.</title>
        <authorList>
            <person name="Wang L."/>
            <person name="Chen L."/>
        </authorList>
    </citation>
    <scope>NUCLEOTIDE SEQUENCE [LARGE SCALE GENOMIC DNA]</scope>
    <source>
        <strain evidence="1 2">FW-11</strain>
    </source>
</reference>
<accession>A0A2T5G2B6</accession>
<protein>
    <recommendedName>
        <fullName evidence="3">DUF2267 domain-containing protein</fullName>
    </recommendedName>
</protein>
<dbReference type="AlphaFoldDB" id="A0A2T5G2B6"/>
<dbReference type="EMBL" id="NWBU01000004">
    <property type="protein sequence ID" value="PTQ13286.1"/>
    <property type="molecule type" value="Genomic_DNA"/>
</dbReference>
<name>A0A2T5G2B6_9SPHN</name>
<dbReference type="RefSeq" id="WP_107966518.1">
    <property type="nucleotide sequence ID" value="NZ_NWBU01000004.1"/>
</dbReference>
<keyword evidence="2" id="KW-1185">Reference proteome</keyword>